<keyword evidence="4 7" id="KW-0812">Transmembrane</keyword>
<dbReference type="InterPro" id="IPR004937">
    <property type="entry name" value="Urea_transporter"/>
</dbReference>
<dbReference type="InterPro" id="IPR029020">
    <property type="entry name" value="Ammonium/urea_transptr"/>
</dbReference>
<feature type="transmembrane region" description="Helical" evidence="7">
    <location>
        <begin position="203"/>
        <end position="221"/>
    </location>
</feature>
<dbReference type="Proteomes" id="UP000664601">
    <property type="component" value="Unassembled WGS sequence"/>
</dbReference>
<comment type="similarity">
    <text evidence="2">Belongs to the urea transporter family.</text>
</comment>
<keyword evidence="3" id="KW-1003">Cell membrane</keyword>
<dbReference type="PANTHER" id="PTHR10464">
    <property type="entry name" value="UREA TRANSPORTER"/>
    <property type="match status" value="1"/>
</dbReference>
<feature type="transmembrane region" description="Helical" evidence="7">
    <location>
        <begin position="252"/>
        <end position="271"/>
    </location>
</feature>
<feature type="transmembrane region" description="Helical" evidence="7">
    <location>
        <begin position="277"/>
        <end position="297"/>
    </location>
</feature>
<evidence type="ECO:0000313" key="8">
    <source>
        <dbReference type="EMBL" id="MBO1304573.1"/>
    </source>
</evidence>
<keyword evidence="5 7" id="KW-1133">Transmembrane helix</keyword>
<evidence type="ECO:0000256" key="2">
    <source>
        <dbReference type="ARBA" id="ARBA00005914"/>
    </source>
</evidence>
<organism evidence="8 9">
    <name type="scientific">Candidatus Enterococcus moelleringii</name>
    <dbReference type="NCBI Taxonomy" id="2815325"/>
    <lineage>
        <taxon>Bacteria</taxon>
        <taxon>Bacillati</taxon>
        <taxon>Bacillota</taxon>
        <taxon>Bacilli</taxon>
        <taxon>Lactobacillales</taxon>
        <taxon>Enterococcaceae</taxon>
        <taxon>Enterococcus</taxon>
    </lineage>
</organism>
<keyword evidence="6 7" id="KW-0472">Membrane</keyword>
<protein>
    <submittedName>
        <fullName evidence="8">Urea transporter</fullName>
    </submittedName>
</protein>
<evidence type="ECO:0000256" key="6">
    <source>
        <dbReference type="ARBA" id="ARBA00023136"/>
    </source>
</evidence>
<dbReference type="RefSeq" id="WP_207671519.1">
    <property type="nucleotide sequence ID" value="NZ_JAFREM010000001.1"/>
</dbReference>
<evidence type="ECO:0000313" key="9">
    <source>
        <dbReference type="Proteomes" id="UP000664601"/>
    </source>
</evidence>
<accession>A0ABS3L4L6</accession>
<feature type="transmembrane region" description="Helical" evidence="7">
    <location>
        <begin position="177"/>
        <end position="196"/>
    </location>
</feature>
<evidence type="ECO:0000256" key="1">
    <source>
        <dbReference type="ARBA" id="ARBA00004651"/>
    </source>
</evidence>
<comment type="caution">
    <text evidence="8">The sequence shown here is derived from an EMBL/GenBank/DDBJ whole genome shotgun (WGS) entry which is preliminary data.</text>
</comment>
<dbReference type="Pfam" id="PF03253">
    <property type="entry name" value="UT"/>
    <property type="match status" value="1"/>
</dbReference>
<feature type="transmembrane region" description="Helical" evidence="7">
    <location>
        <begin position="95"/>
        <end position="113"/>
    </location>
</feature>
<reference evidence="8 9" key="1">
    <citation type="submission" date="2021-03" db="EMBL/GenBank/DDBJ databases">
        <title>Enterococcal diversity collection.</title>
        <authorList>
            <person name="Gilmore M.S."/>
            <person name="Schwartzman J."/>
            <person name="Van Tyne D."/>
            <person name="Martin M."/>
            <person name="Earl A.M."/>
            <person name="Manson A.L."/>
            <person name="Straub T."/>
            <person name="Salamzade R."/>
            <person name="Saavedra J."/>
            <person name="Lebreton F."/>
            <person name="Prichula J."/>
            <person name="Schaufler K."/>
            <person name="Gaca A."/>
            <person name="Sgardioli B."/>
            <person name="Wagenaar J."/>
            <person name="Strong T."/>
        </authorList>
    </citation>
    <scope>NUCLEOTIDE SEQUENCE [LARGE SCALE GENOMIC DNA]</scope>
    <source>
        <strain evidence="8 9">669A</strain>
    </source>
</reference>
<feature type="transmembrane region" description="Helical" evidence="7">
    <location>
        <begin position="125"/>
        <end position="146"/>
    </location>
</feature>
<dbReference type="Gene3D" id="1.10.3430.10">
    <property type="entry name" value="Ammonium transporter AmtB like domains"/>
    <property type="match status" value="1"/>
</dbReference>
<evidence type="ECO:0000256" key="7">
    <source>
        <dbReference type="SAM" id="Phobius"/>
    </source>
</evidence>
<keyword evidence="9" id="KW-1185">Reference proteome</keyword>
<dbReference type="PANTHER" id="PTHR10464:SF4">
    <property type="entry name" value="UREA TRANSPORTER"/>
    <property type="match status" value="1"/>
</dbReference>
<evidence type="ECO:0000256" key="5">
    <source>
        <dbReference type="ARBA" id="ARBA00022989"/>
    </source>
</evidence>
<evidence type="ECO:0000256" key="3">
    <source>
        <dbReference type="ARBA" id="ARBA00022475"/>
    </source>
</evidence>
<dbReference type="EMBL" id="JAFREM010000001">
    <property type="protein sequence ID" value="MBO1304573.1"/>
    <property type="molecule type" value="Genomic_DNA"/>
</dbReference>
<evidence type="ECO:0000256" key="4">
    <source>
        <dbReference type="ARBA" id="ARBA00022692"/>
    </source>
</evidence>
<feature type="transmembrane region" description="Helical" evidence="7">
    <location>
        <begin position="227"/>
        <end position="245"/>
    </location>
</feature>
<feature type="transmembrane region" description="Helical" evidence="7">
    <location>
        <begin position="32"/>
        <end position="58"/>
    </location>
</feature>
<comment type="subcellular location">
    <subcellularLocation>
        <location evidence="1">Cell membrane</location>
        <topology evidence="1">Multi-pass membrane protein</topology>
    </subcellularLocation>
</comment>
<gene>
    <name evidence="8" type="ORF">JZO70_00250</name>
</gene>
<sequence>MEMTKETKMAWLKGVLPSFSQVVLIEHPISGALIFLALVVADLQIAALALCGCLVANFTAHMLQVDHAQIEGGLIGFSPVLVGIAAGTFVEGLAAWPITLVGSAMCVLITLVINHLFSQQDLPGLTFPFILTTWFFLLLSFSSRWITTSRIAQLPQAAIGDGSLVFPDILIKGVGEIFLLDNSISSLLILAAIFVASVRWGCLAIGAIAFSLVGAFILGGNLDTLSLGLYSYNCILTFLALDLFLTKRNPQLSGLLLGVGGVLTVCLDFALPTVLGIAGLPVLTFSFVAATWFTLYLEKLLVRT</sequence>
<proteinExistence type="inferred from homology"/>
<feature type="transmembrane region" description="Helical" evidence="7">
    <location>
        <begin position="70"/>
        <end position="89"/>
    </location>
</feature>
<name>A0ABS3L4L6_9ENTE</name>